<name>A0ABD2ZRR5_9GENT</name>
<dbReference type="Pfam" id="PF00651">
    <property type="entry name" value="BTB"/>
    <property type="match status" value="1"/>
</dbReference>
<dbReference type="Gene3D" id="3.30.710.10">
    <property type="entry name" value="Potassium Channel Kv1.1, Chain A"/>
    <property type="match status" value="1"/>
</dbReference>
<evidence type="ECO:0000259" key="5">
    <source>
        <dbReference type="PROSITE" id="PS51649"/>
    </source>
</evidence>
<comment type="pathway">
    <text evidence="1">Protein modification; protein ubiquitination.</text>
</comment>
<dbReference type="InterPro" id="IPR000210">
    <property type="entry name" value="BTB/POZ_dom"/>
</dbReference>
<accession>A0ABD2ZRR5</accession>
<evidence type="ECO:0008006" key="8">
    <source>
        <dbReference type="Google" id="ProtNLM"/>
    </source>
</evidence>
<dbReference type="InterPro" id="IPR043454">
    <property type="entry name" value="NPH3/RPT2-like"/>
</dbReference>
<proteinExistence type="inferred from homology"/>
<keyword evidence="7" id="KW-1185">Reference proteome</keyword>
<comment type="similarity">
    <text evidence="3">Belongs to the NPH3 family.</text>
</comment>
<evidence type="ECO:0000259" key="4">
    <source>
        <dbReference type="PROSITE" id="PS50097"/>
    </source>
</evidence>
<feature type="domain" description="NPH3" evidence="5">
    <location>
        <begin position="187"/>
        <end position="438"/>
    </location>
</feature>
<gene>
    <name evidence="6" type="ORF">ACH5RR_014938</name>
</gene>
<dbReference type="AlphaFoldDB" id="A0ABD2ZRR5"/>
<evidence type="ECO:0000256" key="2">
    <source>
        <dbReference type="ARBA" id="ARBA00022786"/>
    </source>
</evidence>
<comment type="caution">
    <text evidence="6">The sequence shown here is derived from an EMBL/GenBank/DDBJ whole genome shotgun (WGS) entry which is preliminary data.</text>
</comment>
<dbReference type="SMART" id="SM00225">
    <property type="entry name" value="BTB"/>
    <property type="match status" value="1"/>
</dbReference>
<evidence type="ECO:0000313" key="6">
    <source>
        <dbReference type="EMBL" id="KAL3522104.1"/>
    </source>
</evidence>
<keyword evidence="2" id="KW-0833">Ubl conjugation pathway</keyword>
<dbReference type="SUPFAM" id="SSF54695">
    <property type="entry name" value="POZ domain"/>
    <property type="match status" value="1"/>
</dbReference>
<dbReference type="InterPro" id="IPR027356">
    <property type="entry name" value="NPH3_dom"/>
</dbReference>
<dbReference type="PROSITE" id="PS50097">
    <property type="entry name" value="BTB"/>
    <property type="match status" value="1"/>
</dbReference>
<dbReference type="EMBL" id="JBJUIK010000007">
    <property type="protein sequence ID" value="KAL3522104.1"/>
    <property type="molecule type" value="Genomic_DNA"/>
</dbReference>
<dbReference type="Pfam" id="PF03000">
    <property type="entry name" value="NPH3"/>
    <property type="match status" value="1"/>
</dbReference>
<dbReference type="PANTHER" id="PTHR32370">
    <property type="entry name" value="OS12G0117600 PROTEIN"/>
    <property type="match status" value="1"/>
</dbReference>
<dbReference type="Proteomes" id="UP001630127">
    <property type="component" value="Unassembled WGS sequence"/>
</dbReference>
<feature type="domain" description="BTB" evidence="4">
    <location>
        <begin position="3"/>
        <end position="66"/>
    </location>
</feature>
<evidence type="ECO:0000256" key="3">
    <source>
        <dbReference type="PROSITE-ProRule" id="PRU00982"/>
    </source>
</evidence>
<dbReference type="PROSITE" id="PS51649">
    <property type="entry name" value="NPH3"/>
    <property type="match status" value="1"/>
</dbReference>
<organism evidence="6 7">
    <name type="scientific">Cinchona calisaya</name>
    <dbReference type="NCBI Taxonomy" id="153742"/>
    <lineage>
        <taxon>Eukaryota</taxon>
        <taxon>Viridiplantae</taxon>
        <taxon>Streptophyta</taxon>
        <taxon>Embryophyta</taxon>
        <taxon>Tracheophyta</taxon>
        <taxon>Spermatophyta</taxon>
        <taxon>Magnoliopsida</taxon>
        <taxon>eudicotyledons</taxon>
        <taxon>Gunneridae</taxon>
        <taxon>Pentapetalae</taxon>
        <taxon>asterids</taxon>
        <taxon>lamiids</taxon>
        <taxon>Gentianales</taxon>
        <taxon>Rubiaceae</taxon>
        <taxon>Cinchonoideae</taxon>
        <taxon>Cinchoneae</taxon>
        <taxon>Cinchona</taxon>
    </lineage>
</organism>
<evidence type="ECO:0000256" key="1">
    <source>
        <dbReference type="ARBA" id="ARBA00004906"/>
    </source>
</evidence>
<evidence type="ECO:0000313" key="7">
    <source>
        <dbReference type="Proteomes" id="UP001630127"/>
    </source>
</evidence>
<sequence>MCCVLEIDVNGRETFLVDKKILASFSGRFSKMFRKLRDTTSSFKVIFHDFPGGAEGFELIAKFCYNRSKINITPSNIFLLYSAAIYMEMDKDTCGASSLIQQTKQYFKGIHQFAWPELLECLKQCQELLYIFNCSDMFQDFLDCLVGRLALFSVLSPYSSSAASSCMQFSGDISRESTSNYSSQSTTWWFEDLEFLKIGLFEKLVETMVSKKMDNCVISSFLFYYQKRKFNGSLLVEKRRITKTIINLLCLLDRSLISLRGLFDNLRFSLALKFKRCCKKKIENLIGSLLDQAKLDDLLLPSPPGKSYAYDVNLILRLQKQFVIESKKQFLICRLKKVAALMDFYIAEVAPDPYLKPSKFVALATALPKFARDSHDMIYEAMDIYLKVHNKLSMEEKIKICCFLDHDKLSAGLLIHLAKNIDFSACANVTAAVSQHSKLKVLPRKKGHLGTFQESKSCHSSAEEITEAHIEDEDQIVYKNKLNYRKIDSRFRTCMPIAANINKFSICPTKSRLLPGFHL</sequence>
<reference evidence="6 7" key="1">
    <citation type="submission" date="2024-11" db="EMBL/GenBank/DDBJ databases">
        <title>A near-complete genome assembly of Cinchona calisaya.</title>
        <authorList>
            <person name="Lian D.C."/>
            <person name="Zhao X.W."/>
            <person name="Wei L."/>
        </authorList>
    </citation>
    <scope>NUCLEOTIDE SEQUENCE [LARGE SCALE GENOMIC DNA]</scope>
    <source>
        <tissue evidence="6">Nenye</tissue>
    </source>
</reference>
<protein>
    <recommendedName>
        <fullName evidence="8">Phototropic-responsive NPH3 family protein</fullName>
    </recommendedName>
</protein>
<dbReference type="InterPro" id="IPR011333">
    <property type="entry name" value="SKP1/BTB/POZ_sf"/>
</dbReference>